<dbReference type="PROSITE" id="PS50994">
    <property type="entry name" value="INTEGRASE"/>
    <property type="match status" value="1"/>
</dbReference>
<reference evidence="2 3" key="1">
    <citation type="journal article" date="2019" name="Int. J. Syst. Evol. Microbiol.">
        <title>The Global Catalogue of Microorganisms (GCM) 10K type strain sequencing project: providing services to taxonomists for standard genome sequencing and annotation.</title>
        <authorList>
            <consortium name="The Broad Institute Genomics Platform"/>
            <consortium name="The Broad Institute Genome Sequencing Center for Infectious Disease"/>
            <person name="Wu L."/>
            <person name="Ma J."/>
        </authorList>
    </citation>
    <scope>NUCLEOTIDE SEQUENCE [LARGE SCALE GENOMIC DNA]</scope>
    <source>
        <strain evidence="2 3">LMG 29247</strain>
    </source>
</reference>
<dbReference type="RefSeq" id="WP_273737722.1">
    <property type="nucleotide sequence ID" value="NZ_JAQIVI010000095.1"/>
</dbReference>
<dbReference type="AlphaFoldDB" id="A0ABD5SI22"/>
<dbReference type="InterPro" id="IPR036397">
    <property type="entry name" value="RNaseH_sf"/>
</dbReference>
<evidence type="ECO:0000313" key="2">
    <source>
        <dbReference type="EMBL" id="MFC6764662.1"/>
    </source>
</evidence>
<dbReference type="Gene3D" id="3.30.420.10">
    <property type="entry name" value="Ribonuclease H-like superfamily/Ribonuclease H"/>
    <property type="match status" value="1"/>
</dbReference>
<dbReference type="Proteomes" id="UP001596383">
    <property type="component" value="Unassembled WGS sequence"/>
</dbReference>
<name>A0ABD5SI22_9EURY</name>
<keyword evidence="3" id="KW-1185">Reference proteome</keyword>
<evidence type="ECO:0000313" key="3">
    <source>
        <dbReference type="Proteomes" id="UP001596383"/>
    </source>
</evidence>
<gene>
    <name evidence="2" type="ORF">ACFQE6_06330</name>
</gene>
<evidence type="ECO:0000259" key="1">
    <source>
        <dbReference type="PROSITE" id="PS50994"/>
    </source>
</evidence>
<accession>A0ABD5SI22</accession>
<protein>
    <submittedName>
        <fullName evidence="2">Integrase core domain-containing protein</fullName>
    </submittedName>
</protein>
<comment type="caution">
    <text evidence="2">The sequence shown here is derived from an EMBL/GenBank/DDBJ whole genome shotgun (WGS) entry which is preliminary data.</text>
</comment>
<dbReference type="Pfam" id="PF13683">
    <property type="entry name" value="rve_3"/>
    <property type="match status" value="1"/>
</dbReference>
<proteinExistence type="predicted"/>
<organism evidence="2 3">
    <name type="scientific">Natrinema soli</name>
    <dbReference type="NCBI Taxonomy" id="1930624"/>
    <lineage>
        <taxon>Archaea</taxon>
        <taxon>Methanobacteriati</taxon>
        <taxon>Methanobacteriota</taxon>
        <taxon>Stenosarchaea group</taxon>
        <taxon>Halobacteria</taxon>
        <taxon>Halobacteriales</taxon>
        <taxon>Natrialbaceae</taxon>
        <taxon>Natrinema</taxon>
    </lineage>
</organism>
<dbReference type="InterPro" id="IPR001584">
    <property type="entry name" value="Integrase_cat-core"/>
</dbReference>
<dbReference type="InterPro" id="IPR012337">
    <property type="entry name" value="RNaseH-like_sf"/>
</dbReference>
<dbReference type="SUPFAM" id="SSF53098">
    <property type="entry name" value="Ribonuclease H-like"/>
    <property type="match status" value="1"/>
</dbReference>
<sequence>MIETDARSGDASIELLDEVRTEYTDTGELLEVITDHGTEFYANTRDDHGEADHQFESYLADNDIKQTLCQVGRPQSNGKIERFFQTYEKHRWRFDSLEAFLEYYNQDRPHQSLRYDELETPAEAFDRLLPTAQDAASLAVADGGGDATK</sequence>
<dbReference type="EMBL" id="JBHSWV010000095">
    <property type="protein sequence ID" value="MFC6764662.1"/>
    <property type="molecule type" value="Genomic_DNA"/>
</dbReference>
<feature type="domain" description="Integrase catalytic" evidence="1">
    <location>
        <begin position="1"/>
        <end position="138"/>
    </location>
</feature>